<dbReference type="InterPro" id="IPR000700">
    <property type="entry name" value="PAS-assoc_C"/>
</dbReference>
<dbReference type="PROSITE" id="PS50113">
    <property type="entry name" value="PAC"/>
    <property type="match status" value="1"/>
</dbReference>
<organism evidence="12 13">
    <name type="scientific">Fundidesulfovibrio magnetotacticus</name>
    <dbReference type="NCBI Taxonomy" id="2730080"/>
    <lineage>
        <taxon>Bacteria</taxon>
        <taxon>Pseudomonadati</taxon>
        <taxon>Thermodesulfobacteriota</taxon>
        <taxon>Desulfovibrionia</taxon>
        <taxon>Desulfovibrionales</taxon>
        <taxon>Desulfovibrionaceae</taxon>
        <taxon>Fundidesulfovibrio</taxon>
    </lineage>
</organism>
<dbReference type="InterPro" id="IPR036097">
    <property type="entry name" value="HisK_dim/P_sf"/>
</dbReference>
<reference evidence="12 13" key="2">
    <citation type="submission" date="2020-05" db="EMBL/GenBank/DDBJ databases">
        <title>Draft genome sequence of Desulfovibrio sp. strainFSS-1.</title>
        <authorList>
            <person name="Shimoshige H."/>
            <person name="Kobayashi H."/>
            <person name="Maekawa T."/>
        </authorList>
    </citation>
    <scope>NUCLEOTIDE SEQUENCE [LARGE SCALE GENOMIC DNA]</scope>
    <source>
        <strain evidence="12 13">SIID29052-01</strain>
    </source>
</reference>
<keyword evidence="7" id="KW-0067">ATP-binding</keyword>
<dbReference type="InterPro" id="IPR035965">
    <property type="entry name" value="PAS-like_dom_sf"/>
</dbReference>
<evidence type="ECO:0000259" key="9">
    <source>
        <dbReference type="PROSITE" id="PS50109"/>
    </source>
</evidence>
<dbReference type="SUPFAM" id="SSF55874">
    <property type="entry name" value="ATPase domain of HSP90 chaperone/DNA topoisomerase II/histidine kinase"/>
    <property type="match status" value="1"/>
</dbReference>
<gene>
    <name evidence="12" type="primary">zraS_11</name>
    <name evidence="12" type="ORF">NNJEOMEG_02744</name>
</gene>
<comment type="caution">
    <text evidence="12">The sequence shown here is derived from an EMBL/GenBank/DDBJ whole genome shotgun (WGS) entry which is preliminary data.</text>
</comment>
<dbReference type="AlphaFoldDB" id="A0A6V8LYM5"/>
<evidence type="ECO:0000256" key="2">
    <source>
        <dbReference type="ARBA" id="ARBA00012438"/>
    </source>
</evidence>
<dbReference type="InterPro" id="IPR013656">
    <property type="entry name" value="PAS_4"/>
</dbReference>
<feature type="domain" description="PAC" evidence="11">
    <location>
        <begin position="221"/>
        <end position="275"/>
    </location>
</feature>
<feature type="domain" description="Histidine kinase" evidence="9">
    <location>
        <begin position="288"/>
        <end position="499"/>
    </location>
</feature>
<dbReference type="InterPro" id="IPR000014">
    <property type="entry name" value="PAS"/>
</dbReference>
<dbReference type="InterPro" id="IPR036890">
    <property type="entry name" value="HATPase_C_sf"/>
</dbReference>
<evidence type="ECO:0000313" key="12">
    <source>
        <dbReference type="EMBL" id="GFK94896.1"/>
    </source>
</evidence>
<comment type="catalytic activity">
    <reaction evidence="1">
        <text>ATP + protein L-histidine = ADP + protein N-phospho-L-histidine.</text>
        <dbReference type="EC" id="2.7.13.3"/>
    </reaction>
</comment>
<keyword evidence="13" id="KW-1185">Reference proteome</keyword>
<dbReference type="SMART" id="SM00388">
    <property type="entry name" value="HisKA"/>
    <property type="match status" value="1"/>
</dbReference>
<dbReference type="SMART" id="SM00387">
    <property type="entry name" value="HATPase_c"/>
    <property type="match status" value="1"/>
</dbReference>
<keyword evidence="5" id="KW-0547">Nucleotide-binding</keyword>
<dbReference type="Proteomes" id="UP000494245">
    <property type="component" value="Unassembled WGS sequence"/>
</dbReference>
<dbReference type="PANTHER" id="PTHR43065">
    <property type="entry name" value="SENSOR HISTIDINE KINASE"/>
    <property type="match status" value="1"/>
</dbReference>
<dbReference type="Gene3D" id="3.30.450.20">
    <property type="entry name" value="PAS domain"/>
    <property type="match status" value="1"/>
</dbReference>
<dbReference type="RefSeq" id="WP_173085434.1">
    <property type="nucleotide sequence ID" value="NZ_BLTE01000013.1"/>
</dbReference>
<evidence type="ECO:0000256" key="4">
    <source>
        <dbReference type="ARBA" id="ARBA00022679"/>
    </source>
</evidence>
<dbReference type="SUPFAM" id="SSF55785">
    <property type="entry name" value="PYP-like sensor domain (PAS domain)"/>
    <property type="match status" value="1"/>
</dbReference>
<dbReference type="GO" id="GO:0000155">
    <property type="term" value="F:phosphorelay sensor kinase activity"/>
    <property type="evidence" value="ECO:0007669"/>
    <property type="project" value="InterPro"/>
</dbReference>
<name>A0A6V8LYM5_9BACT</name>
<evidence type="ECO:0000313" key="13">
    <source>
        <dbReference type="Proteomes" id="UP000494245"/>
    </source>
</evidence>
<keyword evidence="8" id="KW-0902">Two-component regulatory system</keyword>
<dbReference type="SUPFAM" id="SSF47384">
    <property type="entry name" value="Homodimeric domain of signal transducing histidine kinase"/>
    <property type="match status" value="1"/>
</dbReference>
<proteinExistence type="predicted"/>
<evidence type="ECO:0000259" key="10">
    <source>
        <dbReference type="PROSITE" id="PS50112"/>
    </source>
</evidence>
<dbReference type="CDD" id="cd00130">
    <property type="entry name" value="PAS"/>
    <property type="match status" value="1"/>
</dbReference>
<dbReference type="Pfam" id="PF00512">
    <property type="entry name" value="HisKA"/>
    <property type="match status" value="1"/>
</dbReference>
<dbReference type="Pfam" id="PF08448">
    <property type="entry name" value="PAS_4"/>
    <property type="match status" value="1"/>
</dbReference>
<sequence length="502" mass="55180">MSPERLPDGYCLWELEDSAFCVGIMGTGPGFLSILDIIFNPAVADFLPPMTLAALAEPGPEREKLGDPRVEGLPVYETHQEMLRAHPDINLLIELVGKRHKVKSIVAGLPGHVSFIDHTASFFLCALNKFAAISARCQLNLDNQRVLVQAVLDEVPEDILLLDRQGRVVDVNRNVALRRGAPKEELLGKPCWDVQAVRDDMPFCHPETRDCPFHQALRTGRKAESLETRVSKEGRLLYFREYAYPIFDASGGISHVMVMRRDITSRTESEKRAQQTEKVGVVERLSAYMAHEIRNPLFAIGGFTNALLKSPNLSEREREKVRIILEETAKLDRILKEMIGFSRPGSEQPGEVDAASVAREAVEVLRAGFLPAGVEIALRLEEALPRVKAHEETLRRAMMHLVTNALEAMDGPGLVEVSAGLSAGNVMLSVRDTGRGMSQETLERVFSPFFTGKGLGKGKGYGLGLALIRKAVEDWGGRVEVASREGAGTTVSLVLPPALALP</sequence>
<evidence type="ECO:0000256" key="5">
    <source>
        <dbReference type="ARBA" id="ARBA00022741"/>
    </source>
</evidence>
<dbReference type="InterPro" id="IPR003661">
    <property type="entry name" value="HisK_dim/P_dom"/>
</dbReference>
<evidence type="ECO:0000256" key="6">
    <source>
        <dbReference type="ARBA" id="ARBA00022777"/>
    </source>
</evidence>
<feature type="domain" description="PAS" evidence="10">
    <location>
        <begin position="144"/>
        <end position="210"/>
    </location>
</feature>
<dbReference type="NCBIfam" id="TIGR00229">
    <property type="entry name" value="sensory_box"/>
    <property type="match status" value="1"/>
</dbReference>
<dbReference type="InterPro" id="IPR004358">
    <property type="entry name" value="Sig_transdc_His_kin-like_C"/>
</dbReference>
<dbReference type="PROSITE" id="PS50112">
    <property type="entry name" value="PAS"/>
    <property type="match status" value="1"/>
</dbReference>
<evidence type="ECO:0000259" key="11">
    <source>
        <dbReference type="PROSITE" id="PS50113"/>
    </source>
</evidence>
<keyword evidence="3" id="KW-0597">Phosphoprotein</keyword>
<dbReference type="EMBL" id="BLTE01000013">
    <property type="protein sequence ID" value="GFK94896.1"/>
    <property type="molecule type" value="Genomic_DNA"/>
</dbReference>
<dbReference type="GO" id="GO:0005524">
    <property type="term" value="F:ATP binding"/>
    <property type="evidence" value="ECO:0007669"/>
    <property type="project" value="UniProtKB-KW"/>
</dbReference>
<reference evidence="12 13" key="1">
    <citation type="submission" date="2020-04" db="EMBL/GenBank/DDBJ databases">
        <authorList>
            <consortium name="Desulfovibrio sp. FSS-1 genome sequencing consortium"/>
            <person name="Shimoshige H."/>
            <person name="Kobayashi H."/>
            <person name="Maekawa T."/>
        </authorList>
    </citation>
    <scope>NUCLEOTIDE SEQUENCE [LARGE SCALE GENOMIC DNA]</scope>
    <source>
        <strain evidence="12 13">SIID29052-01</strain>
    </source>
</reference>
<dbReference type="InterPro" id="IPR003594">
    <property type="entry name" value="HATPase_dom"/>
</dbReference>
<keyword evidence="4 12" id="KW-0808">Transferase</keyword>
<dbReference type="Gene3D" id="3.30.565.10">
    <property type="entry name" value="Histidine kinase-like ATPase, C-terminal domain"/>
    <property type="match status" value="1"/>
</dbReference>
<dbReference type="EC" id="2.7.13.3" evidence="2"/>
<dbReference type="PROSITE" id="PS50109">
    <property type="entry name" value="HIS_KIN"/>
    <property type="match status" value="1"/>
</dbReference>
<dbReference type="PANTHER" id="PTHR43065:SF10">
    <property type="entry name" value="PEROXIDE STRESS-ACTIVATED HISTIDINE KINASE MAK3"/>
    <property type="match status" value="1"/>
</dbReference>
<evidence type="ECO:0000256" key="8">
    <source>
        <dbReference type="ARBA" id="ARBA00023012"/>
    </source>
</evidence>
<protein>
    <recommendedName>
        <fullName evidence="2">histidine kinase</fullName>
        <ecNumber evidence="2">2.7.13.3</ecNumber>
    </recommendedName>
</protein>
<evidence type="ECO:0000256" key="1">
    <source>
        <dbReference type="ARBA" id="ARBA00000085"/>
    </source>
</evidence>
<dbReference type="CDD" id="cd00082">
    <property type="entry name" value="HisKA"/>
    <property type="match status" value="1"/>
</dbReference>
<dbReference type="Gene3D" id="1.10.287.130">
    <property type="match status" value="1"/>
</dbReference>
<keyword evidence="6" id="KW-0418">Kinase</keyword>
<evidence type="ECO:0000256" key="7">
    <source>
        <dbReference type="ARBA" id="ARBA00022840"/>
    </source>
</evidence>
<dbReference type="PRINTS" id="PR00344">
    <property type="entry name" value="BCTRLSENSOR"/>
</dbReference>
<dbReference type="Pfam" id="PF02518">
    <property type="entry name" value="HATPase_c"/>
    <property type="match status" value="1"/>
</dbReference>
<dbReference type="InterPro" id="IPR005467">
    <property type="entry name" value="His_kinase_dom"/>
</dbReference>
<accession>A0A6V8LYM5</accession>
<evidence type="ECO:0000256" key="3">
    <source>
        <dbReference type="ARBA" id="ARBA00022553"/>
    </source>
</evidence>